<dbReference type="OrthoDB" id="6115861at2759"/>
<dbReference type="EMBL" id="CACVKT020002653">
    <property type="protein sequence ID" value="CAC5379216.1"/>
    <property type="molecule type" value="Genomic_DNA"/>
</dbReference>
<dbReference type="Proteomes" id="UP000507470">
    <property type="component" value="Unassembled WGS sequence"/>
</dbReference>
<evidence type="ECO:0000313" key="3">
    <source>
        <dbReference type="Proteomes" id="UP000507470"/>
    </source>
</evidence>
<feature type="domain" description="IgGFc-binding protein N-terminal" evidence="1">
    <location>
        <begin position="173"/>
        <end position="327"/>
    </location>
</feature>
<dbReference type="PANTHER" id="PTHR46534:SF1">
    <property type="entry name" value="IGGFC-BINDING PROTEIN N-TERMINAL DOMAIN-CONTAINING PROTEIN"/>
    <property type="match status" value="1"/>
</dbReference>
<organism evidence="2 3">
    <name type="scientific">Mytilus coruscus</name>
    <name type="common">Sea mussel</name>
    <dbReference type="NCBI Taxonomy" id="42192"/>
    <lineage>
        <taxon>Eukaryota</taxon>
        <taxon>Metazoa</taxon>
        <taxon>Spiralia</taxon>
        <taxon>Lophotrochozoa</taxon>
        <taxon>Mollusca</taxon>
        <taxon>Bivalvia</taxon>
        <taxon>Autobranchia</taxon>
        <taxon>Pteriomorphia</taxon>
        <taxon>Mytilida</taxon>
        <taxon>Mytiloidea</taxon>
        <taxon>Mytilidae</taxon>
        <taxon>Mytilinae</taxon>
        <taxon>Mytilus</taxon>
    </lineage>
</organism>
<proteinExistence type="predicted"/>
<dbReference type="AlphaFoldDB" id="A0A6J8B6M4"/>
<dbReference type="InterPro" id="IPR035234">
    <property type="entry name" value="IgGFc-bd_N"/>
</dbReference>
<dbReference type="Pfam" id="PF17517">
    <property type="entry name" value="IgGFc_binding"/>
    <property type="match status" value="1"/>
</dbReference>
<evidence type="ECO:0000313" key="2">
    <source>
        <dbReference type="EMBL" id="CAC5379216.1"/>
    </source>
</evidence>
<accession>A0A6J8B6M4</accession>
<evidence type="ECO:0000259" key="1">
    <source>
        <dbReference type="Pfam" id="PF17517"/>
    </source>
</evidence>
<name>A0A6J8B6M4_MYTCO</name>
<gene>
    <name evidence="2" type="ORF">MCOR_15306</name>
</gene>
<reference evidence="2 3" key="1">
    <citation type="submission" date="2020-06" db="EMBL/GenBank/DDBJ databases">
        <authorList>
            <person name="Li R."/>
            <person name="Bekaert M."/>
        </authorList>
    </citation>
    <scope>NUCLEOTIDE SEQUENCE [LARGE SCALE GENOMIC DNA]</scope>
    <source>
        <strain evidence="3">wild</strain>
    </source>
</reference>
<protein>
    <recommendedName>
        <fullName evidence="1">IgGFc-binding protein N-terminal domain-containing protein</fullName>
    </recommendedName>
</protein>
<dbReference type="PANTHER" id="PTHR46534">
    <property type="entry name" value="IGGFC_BINDING DOMAIN-CONTAINING PROTEIN"/>
    <property type="match status" value="1"/>
</dbReference>
<sequence>MMIVPGIEHFSKEYVIARPKDLFPSNYITIIIKTSDEDGLRFVGNLLDVESPVMMARNESFTTVVKKMTGHSIYKIRHVSRNALYGVVVYGFGSSTAMDTLQDLGHKGKLFFTMFPIQLENRKNIFAQFIITTDRQTKVDFLFEYADINRTVVITTGVTYFDIPSSALMFRIGNKYTSIQSTSYCYRACEYHSDIVYESMIPADKWCRHFVIPPIHTASRFKIRTVSRNKNTTITIKTSRGYLYTRNGDPIEIDLSPESYFVSASLPILLSLYTLVETKGIIMMIVPGIEQFSKEYVIAPPKDPSYTNYITITIKTSDVDGLRLFGNLLDLESTVIKAQNESCKENDWSFSLQNTTCV</sequence>
<keyword evidence="3" id="KW-1185">Reference proteome</keyword>